<feature type="compositionally biased region" description="Polar residues" evidence="1">
    <location>
        <begin position="40"/>
        <end position="51"/>
    </location>
</feature>
<evidence type="ECO:0008006" key="5">
    <source>
        <dbReference type="Google" id="ProtNLM"/>
    </source>
</evidence>
<protein>
    <recommendedName>
        <fullName evidence="5">Lipoprotein</fullName>
    </recommendedName>
</protein>
<evidence type="ECO:0000313" key="3">
    <source>
        <dbReference type="EMBL" id="MFB9444119.1"/>
    </source>
</evidence>
<evidence type="ECO:0000313" key="4">
    <source>
        <dbReference type="Proteomes" id="UP001589608"/>
    </source>
</evidence>
<feature type="signal peptide" evidence="2">
    <location>
        <begin position="1"/>
        <end position="21"/>
    </location>
</feature>
<feature type="region of interest" description="Disordered" evidence="1">
    <location>
        <begin position="147"/>
        <end position="198"/>
    </location>
</feature>
<feature type="region of interest" description="Disordered" evidence="1">
    <location>
        <begin position="30"/>
        <end position="55"/>
    </location>
</feature>
<dbReference type="RefSeq" id="WP_223098352.1">
    <property type="nucleotide sequence ID" value="NZ_CP061913.1"/>
</dbReference>
<proteinExistence type="predicted"/>
<reference evidence="3 4" key="1">
    <citation type="submission" date="2024-09" db="EMBL/GenBank/DDBJ databases">
        <authorList>
            <person name="Sun Q."/>
            <person name="Mori K."/>
        </authorList>
    </citation>
    <scope>NUCLEOTIDE SEQUENCE [LARGE SCALE GENOMIC DNA]</scope>
    <source>
        <strain evidence="3 4">JCM 3307</strain>
    </source>
</reference>
<evidence type="ECO:0000256" key="1">
    <source>
        <dbReference type="SAM" id="MobiDB-lite"/>
    </source>
</evidence>
<comment type="caution">
    <text evidence="3">The sequence shown here is derived from an EMBL/GenBank/DDBJ whole genome shotgun (WGS) entry which is preliminary data.</text>
</comment>
<keyword evidence="2" id="KW-0732">Signal</keyword>
<organism evidence="3 4">
    <name type="scientific">Dactylosporangium vinaceum</name>
    <dbReference type="NCBI Taxonomy" id="53362"/>
    <lineage>
        <taxon>Bacteria</taxon>
        <taxon>Bacillati</taxon>
        <taxon>Actinomycetota</taxon>
        <taxon>Actinomycetes</taxon>
        <taxon>Micromonosporales</taxon>
        <taxon>Micromonosporaceae</taxon>
        <taxon>Dactylosporangium</taxon>
    </lineage>
</organism>
<gene>
    <name evidence="3" type="ORF">ACFFTR_13635</name>
</gene>
<feature type="compositionally biased region" description="Basic and acidic residues" evidence="1">
    <location>
        <begin position="160"/>
        <end position="181"/>
    </location>
</feature>
<dbReference type="Proteomes" id="UP001589608">
    <property type="component" value="Unassembled WGS sequence"/>
</dbReference>
<feature type="chain" id="PRO_5046751271" description="Lipoprotein" evidence="2">
    <location>
        <begin position="22"/>
        <end position="198"/>
    </location>
</feature>
<name>A0ABV5M5J0_9ACTN</name>
<keyword evidence="4" id="KW-1185">Reference proteome</keyword>
<dbReference type="EMBL" id="JBHMCA010000024">
    <property type="protein sequence ID" value="MFB9444119.1"/>
    <property type="molecule type" value="Genomic_DNA"/>
</dbReference>
<accession>A0ABV5M5J0</accession>
<sequence length="198" mass="20895">MRFRTSLVAGLLLVLAAGGCAKDTGADDGVATAGDGKASPTVTASSGTGNRNPKDDQEAFLRFAQCMRDHGVPMEDPNFDGGGVSLSIGGDIDKGKVDAAQAECKQYMPNNGEPPKIDAAHLEEMRKYAQCMRENGVPNFPDPQEEGGFMINSDQLGMDPRGEQMKKAEQACEQYRGDKPGEGGAGQQTESHNDRGGA</sequence>
<evidence type="ECO:0000256" key="2">
    <source>
        <dbReference type="SAM" id="SignalP"/>
    </source>
</evidence>
<dbReference type="PROSITE" id="PS51257">
    <property type="entry name" value="PROKAR_LIPOPROTEIN"/>
    <property type="match status" value="1"/>
</dbReference>